<keyword evidence="6" id="KW-0805">Transcription regulation</keyword>
<dbReference type="SMART" id="SM00430">
    <property type="entry name" value="HOLI"/>
    <property type="match status" value="1"/>
</dbReference>
<dbReference type="Gene3D" id="1.10.565.10">
    <property type="entry name" value="Retinoid X Receptor"/>
    <property type="match status" value="1"/>
</dbReference>
<dbReference type="PRINTS" id="PR00398">
    <property type="entry name" value="STRDHORMONER"/>
</dbReference>
<gene>
    <name evidence="11" type="ORF">Y1Q_0014200</name>
</gene>
<dbReference type="SUPFAM" id="SSF48508">
    <property type="entry name" value="Nuclear receptor ligand-binding domain"/>
    <property type="match status" value="1"/>
</dbReference>
<dbReference type="GO" id="GO:0005634">
    <property type="term" value="C:nucleus"/>
    <property type="evidence" value="ECO:0007669"/>
    <property type="project" value="UniProtKB-SubCell"/>
</dbReference>
<dbReference type="AlphaFoldDB" id="A0A151MU15"/>
<reference evidence="11 12" key="1">
    <citation type="journal article" date="2012" name="Genome Biol.">
        <title>Sequencing three crocodilian genomes to illuminate the evolution of archosaurs and amniotes.</title>
        <authorList>
            <person name="St John J.A."/>
            <person name="Braun E.L."/>
            <person name="Isberg S.R."/>
            <person name="Miles L.G."/>
            <person name="Chong A.Y."/>
            <person name="Gongora J."/>
            <person name="Dalzell P."/>
            <person name="Moran C."/>
            <person name="Bed'hom B."/>
            <person name="Abzhanov A."/>
            <person name="Burgess S.C."/>
            <person name="Cooksey A.M."/>
            <person name="Castoe T.A."/>
            <person name="Crawford N.G."/>
            <person name="Densmore L.D."/>
            <person name="Drew J.C."/>
            <person name="Edwards S.V."/>
            <person name="Faircloth B.C."/>
            <person name="Fujita M.K."/>
            <person name="Greenwold M.J."/>
            <person name="Hoffmann F.G."/>
            <person name="Howard J.M."/>
            <person name="Iguchi T."/>
            <person name="Janes D.E."/>
            <person name="Khan S.Y."/>
            <person name="Kohno S."/>
            <person name="de Koning A.J."/>
            <person name="Lance S.L."/>
            <person name="McCarthy F.M."/>
            <person name="McCormack J.E."/>
            <person name="Merchant M.E."/>
            <person name="Peterson D.G."/>
            <person name="Pollock D.D."/>
            <person name="Pourmand N."/>
            <person name="Raney B.J."/>
            <person name="Roessler K.A."/>
            <person name="Sanford J.R."/>
            <person name="Sawyer R.H."/>
            <person name="Schmidt C.J."/>
            <person name="Triplett E.W."/>
            <person name="Tuberville T.D."/>
            <person name="Venegas-Anaya M."/>
            <person name="Howard J.T."/>
            <person name="Jarvis E.D."/>
            <person name="Guillette L.J.Jr."/>
            <person name="Glenn T.C."/>
            <person name="Green R.E."/>
            <person name="Ray D.A."/>
        </authorList>
    </citation>
    <scope>NUCLEOTIDE SEQUENCE [LARGE SCALE GENOMIC DNA]</scope>
    <source>
        <strain evidence="11">KSC_2009_1</strain>
    </source>
</reference>
<organism evidence="11 12">
    <name type="scientific">Alligator mississippiensis</name>
    <name type="common">American alligator</name>
    <dbReference type="NCBI Taxonomy" id="8496"/>
    <lineage>
        <taxon>Eukaryota</taxon>
        <taxon>Metazoa</taxon>
        <taxon>Chordata</taxon>
        <taxon>Craniata</taxon>
        <taxon>Vertebrata</taxon>
        <taxon>Euteleostomi</taxon>
        <taxon>Archelosauria</taxon>
        <taxon>Archosauria</taxon>
        <taxon>Crocodylia</taxon>
        <taxon>Alligatoridae</taxon>
        <taxon>Alligatorinae</taxon>
        <taxon>Alligator</taxon>
    </lineage>
</organism>
<keyword evidence="7" id="KW-0804">Transcription</keyword>
<dbReference type="Proteomes" id="UP000050525">
    <property type="component" value="Unassembled WGS sequence"/>
</dbReference>
<dbReference type="GO" id="GO:0003714">
    <property type="term" value="F:transcription corepressor activity"/>
    <property type="evidence" value="ECO:0007669"/>
    <property type="project" value="TreeGrafter"/>
</dbReference>
<evidence type="ECO:0000256" key="7">
    <source>
        <dbReference type="ARBA" id="ARBA00023163"/>
    </source>
</evidence>
<dbReference type="Pfam" id="PF00104">
    <property type="entry name" value="Hormone_recep"/>
    <property type="match status" value="1"/>
</dbReference>
<dbReference type="GO" id="GO:0005737">
    <property type="term" value="C:cytoplasm"/>
    <property type="evidence" value="ECO:0007669"/>
    <property type="project" value="UniProtKB-SubCell"/>
</dbReference>
<comment type="caution">
    <text evidence="11">The sequence shown here is derived from an EMBL/GenBank/DDBJ whole genome shotgun (WGS) entry which is preliminary data.</text>
</comment>
<keyword evidence="9" id="KW-0539">Nucleus</keyword>
<feature type="domain" description="NR LBD" evidence="10">
    <location>
        <begin position="117"/>
        <end position="369"/>
    </location>
</feature>
<evidence type="ECO:0000313" key="11">
    <source>
        <dbReference type="EMBL" id="KYO28013.1"/>
    </source>
</evidence>
<evidence type="ECO:0000259" key="10">
    <source>
        <dbReference type="PROSITE" id="PS51843"/>
    </source>
</evidence>
<dbReference type="InterPro" id="IPR035500">
    <property type="entry name" value="NHR-like_dom_sf"/>
</dbReference>
<dbReference type="GO" id="GO:0000122">
    <property type="term" value="P:negative regulation of transcription by RNA polymerase II"/>
    <property type="evidence" value="ECO:0007669"/>
    <property type="project" value="TreeGrafter"/>
</dbReference>
<keyword evidence="4" id="KW-0963">Cytoplasm</keyword>
<evidence type="ECO:0000256" key="8">
    <source>
        <dbReference type="ARBA" id="ARBA00023170"/>
    </source>
</evidence>
<dbReference type="InterPro" id="IPR033544">
    <property type="entry name" value="NR0B1/2"/>
</dbReference>
<proteinExistence type="inferred from homology"/>
<evidence type="ECO:0000256" key="6">
    <source>
        <dbReference type="ARBA" id="ARBA00023015"/>
    </source>
</evidence>
<evidence type="ECO:0000256" key="5">
    <source>
        <dbReference type="ARBA" id="ARBA00022491"/>
    </source>
</evidence>
<dbReference type="EMBL" id="AKHW03005050">
    <property type="protein sequence ID" value="KYO28013.1"/>
    <property type="molecule type" value="Genomic_DNA"/>
</dbReference>
<evidence type="ECO:0000256" key="4">
    <source>
        <dbReference type="ARBA" id="ARBA00022490"/>
    </source>
</evidence>
<keyword evidence="12" id="KW-1185">Reference proteome</keyword>
<sequence>MAVRMVCRRKTYWKSTQEGELVARHAGMLEDCASASIRRAIAVTQDTWVGKTTPCLAMKENSLEQIKFKCLAEVLQQHSSVRTEFGCNKGTSQETFKAMASQVPAEKSEKCQCETSRPESILYQLLNKQHQNDTEWIDHYSYTPCSLPSVGCPCVDNRRVILKNPEVTCMRASEVLLKTITFIRNLPSFCDLPQEDQILLVQQCWAPLFVLGLAQERVDFELKEISSPSLLKKILLNQSLAASEELESFPHGASLAEVQKVKHFLKKFWNLDMCAKEYAYLKGIILFNPELHGLKCCPHVQTLQQEAQRTLMEFISMMYDRNLSRFSWVLGFLTSLSTVDADSIKELFFRPILGEVILNELLLETLYLN</sequence>
<dbReference type="FunFam" id="1.10.565.10:FF:000031">
    <property type="entry name" value="Nuclear receptor subfamily 0 group B member 1"/>
    <property type="match status" value="1"/>
</dbReference>
<dbReference type="PANTHER" id="PTHR24081">
    <property type="entry name" value="NUCLEAR RECEPTOR SUBFAMILY 0 GROUP B"/>
    <property type="match status" value="1"/>
</dbReference>
<dbReference type="PANTHER" id="PTHR24081:SF11">
    <property type="entry name" value="NR LBD DOMAIN-CONTAINING PROTEIN"/>
    <property type="match status" value="1"/>
</dbReference>
<name>A0A151MU15_ALLMI</name>
<comment type="subcellular location">
    <subcellularLocation>
        <location evidence="2">Cytoplasm</location>
    </subcellularLocation>
    <subcellularLocation>
        <location evidence="1">Nucleus</location>
    </subcellularLocation>
</comment>
<evidence type="ECO:0000256" key="3">
    <source>
        <dbReference type="ARBA" id="ARBA00006647"/>
    </source>
</evidence>
<evidence type="ECO:0000256" key="9">
    <source>
        <dbReference type="ARBA" id="ARBA00023242"/>
    </source>
</evidence>
<evidence type="ECO:0000256" key="2">
    <source>
        <dbReference type="ARBA" id="ARBA00004496"/>
    </source>
</evidence>
<dbReference type="InterPro" id="IPR001723">
    <property type="entry name" value="Nuclear_hrmn_rcpt"/>
</dbReference>
<evidence type="ECO:0000313" key="12">
    <source>
        <dbReference type="Proteomes" id="UP000050525"/>
    </source>
</evidence>
<dbReference type="InterPro" id="IPR000536">
    <property type="entry name" value="Nucl_hrmn_rcpt_lig-bd"/>
</dbReference>
<keyword evidence="5" id="KW-0678">Repressor</keyword>
<evidence type="ECO:0000256" key="1">
    <source>
        <dbReference type="ARBA" id="ARBA00004123"/>
    </source>
</evidence>
<protein>
    <submittedName>
        <fullName evidence="11">Nuclear receptor subfamily 0 group B member 2-like</fullName>
    </submittedName>
</protein>
<dbReference type="PROSITE" id="PS51843">
    <property type="entry name" value="NR_LBD"/>
    <property type="match status" value="1"/>
</dbReference>
<comment type="similarity">
    <text evidence="3">Belongs to the nuclear hormone receptor family. NR0 subfamily.</text>
</comment>
<keyword evidence="8" id="KW-0675">Receptor</keyword>
<accession>A0A151MU15</accession>
<dbReference type="eggNOG" id="KOG3575">
    <property type="taxonomic scope" value="Eukaryota"/>
</dbReference>
<dbReference type="STRING" id="8496.A0A151MU15"/>